<feature type="chain" id="PRO_5043597934" evidence="2">
    <location>
        <begin position="19"/>
        <end position="327"/>
    </location>
</feature>
<sequence>MKAAALLSVLLGAASIEAGVTNVERRQEAKDMNQFAEWMAARGTCPVYITKTPPKNDRSMSICVEFCKKTDDGEYSSCNKQTLTNNVGRPPSEMKPGDKDLGGVVKDLDGFYYIPSKCECSNPTVEAFTKEVFEVVAKGLSVLDNLLCTLVLKAIMTIVEEGISFIPVGGQVFRGFTTAVKAAKSFAENAGSALDLFQGWIEPVCGMPGAQKFDPADTFKQLVETPDEFGESIGCKRNKKKLCKKLPPANPKNKPTKKADGGPPKTTTKPKATPTKPKQTNTKPKQTNTKPKETNTKPRETNTKPTETKMDPKVPPKTKRAQPTNMV</sequence>
<feature type="region of interest" description="Disordered" evidence="1">
    <location>
        <begin position="242"/>
        <end position="327"/>
    </location>
</feature>
<name>A0AAW0RA89_9PEZI</name>
<feature type="compositionally biased region" description="Basic and acidic residues" evidence="1">
    <location>
        <begin position="290"/>
        <end position="314"/>
    </location>
</feature>
<evidence type="ECO:0000256" key="1">
    <source>
        <dbReference type="SAM" id="MobiDB-lite"/>
    </source>
</evidence>
<comment type="caution">
    <text evidence="3">The sequence shown here is derived from an EMBL/GenBank/DDBJ whole genome shotgun (WGS) entry which is preliminary data.</text>
</comment>
<evidence type="ECO:0000313" key="3">
    <source>
        <dbReference type="EMBL" id="KAK8130666.1"/>
    </source>
</evidence>
<evidence type="ECO:0000256" key="2">
    <source>
        <dbReference type="SAM" id="SignalP"/>
    </source>
</evidence>
<keyword evidence="4" id="KW-1185">Reference proteome</keyword>
<reference evidence="3 4" key="1">
    <citation type="submission" date="2023-01" db="EMBL/GenBank/DDBJ databases">
        <title>Analysis of 21 Apiospora genomes using comparative genomics revels a genus with tremendous synthesis potential of carbohydrate active enzymes and secondary metabolites.</title>
        <authorList>
            <person name="Sorensen T."/>
        </authorList>
    </citation>
    <scope>NUCLEOTIDE SEQUENCE [LARGE SCALE GENOMIC DNA]</scope>
    <source>
        <strain evidence="3 4">CBS 117206</strain>
    </source>
</reference>
<accession>A0AAW0RA89</accession>
<dbReference type="EMBL" id="JAQQWP010000002">
    <property type="protein sequence ID" value="KAK8130666.1"/>
    <property type="molecule type" value="Genomic_DNA"/>
</dbReference>
<protein>
    <submittedName>
        <fullName evidence="3">Uncharacterized protein</fullName>
    </submittedName>
</protein>
<organism evidence="3 4">
    <name type="scientific">Apiospora kogelbergensis</name>
    <dbReference type="NCBI Taxonomy" id="1337665"/>
    <lineage>
        <taxon>Eukaryota</taxon>
        <taxon>Fungi</taxon>
        <taxon>Dikarya</taxon>
        <taxon>Ascomycota</taxon>
        <taxon>Pezizomycotina</taxon>
        <taxon>Sordariomycetes</taxon>
        <taxon>Xylariomycetidae</taxon>
        <taxon>Amphisphaeriales</taxon>
        <taxon>Apiosporaceae</taxon>
        <taxon>Apiospora</taxon>
    </lineage>
</organism>
<gene>
    <name evidence="3" type="ORF">PG999_003046</name>
</gene>
<feature type="signal peptide" evidence="2">
    <location>
        <begin position="1"/>
        <end position="18"/>
    </location>
</feature>
<dbReference type="Proteomes" id="UP001392437">
    <property type="component" value="Unassembled WGS sequence"/>
</dbReference>
<proteinExistence type="predicted"/>
<dbReference type="AlphaFoldDB" id="A0AAW0RA89"/>
<keyword evidence="2" id="KW-0732">Signal</keyword>
<evidence type="ECO:0000313" key="4">
    <source>
        <dbReference type="Proteomes" id="UP001392437"/>
    </source>
</evidence>
<feature type="compositionally biased region" description="Low complexity" evidence="1">
    <location>
        <begin position="261"/>
        <end position="289"/>
    </location>
</feature>